<dbReference type="AlphaFoldDB" id="A0A369VVD6"/>
<organism evidence="7 8">
    <name type="scientific">Sphingomonas aracearum</name>
    <dbReference type="NCBI Taxonomy" id="2283317"/>
    <lineage>
        <taxon>Bacteria</taxon>
        <taxon>Pseudomonadati</taxon>
        <taxon>Pseudomonadota</taxon>
        <taxon>Alphaproteobacteria</taxon>
        <taxon>Sphingomonadales</taxon>
        <taxon>Sphingomonadaceae</taxon>
        <taxon>Sphingomonas</taxon>
    </lineage>
</organism>
<keyword evidence="5" id="KW-0694">RNA-binding</keyword>
<dbReference type="Proteomes" id="UP000253918">
    <property type="component" value="Unassembled WGS sequence"/>
</dbReference>
<evidence type="ECO:0000256" key="6">
    <source>
        <dbReference type="SAM" id="MobiDB-lite"/>
    </source>
</evidence>
<evidence type="ECO:0000256" key="2">
    <source>
        <dbReference type="ARBA" id="ARBA00022980"/>
    </source>
</evidence>
<dbReference type="GO" id="GO:0006412">
    <property type="term" value="P:translation"/>
    <property type="evidence" value="ECO:0007669"/>
    <property type="project" value="UniProtKB-UniRule"/>
</dbReference>
<evidence type="ECO:0000313" key="8">
    <source>
        <dbReference type="Proteomes" id="UP000253918"/>
    </source>
</evidence>
<dbReference type="GO" id="GO:1990904">
    <property type="term" value="C:ribonucleoprotein complex"/>
    <property type="evidence" value="ECO:0007669"/>
    <property type="project" value="UniProtKB-KW"/>
</dbReference>
<dbReference type="EMBL" id="QQNB01000002">
    <property type="protein sequence ID" value="RDE05537.1"/>
    <property type="molecule type" value="Genomic_DNA"/>
</dbReference>
<name>A0A369VVD6_9SPHN</name>
<evidence type="ECO:0000256" key="3">
    <source>
        <dbReference type="ARBA" id="ARBA00023274"/>
    </source>
</evidence>
<keyword evidence="5" id="KW-0699">rRNA-binding</keyword>
<proteinExistence type="inferred from homology"/>
<evidence type="ECO:0000256" key="4">
    <source>
        <dbReference type="ARBA" id="ARBA00035244"/>
    </source>
</evidence>
<comment type="function">
    <text evidence="5">One of the primary rRNA binding proteins, this protein initially binds near the 5'-end of the 23S rRNA. It is important during the early stages of 50S assembly. It makes multiple contacts with different domains of the 23S rRNA in the assembled 50S subunit and ribosome.</text>
</comment>
<reference evidence="7 8" key="1">
    <citation type="submission" date="2018-07" db="EMBL/GenBank/DDBJ databases">
        <title>a novel species of Sphingomonas isolated from the rhizosphere soil of Araceae plant.</title>
        <authorList>
            <person name="Zhiyong W."/>
            <person name="Qinglan Z."/>
            <person name="Zhiwei F."/>
            <person name="Ding X."/>
            <person name="Gejiao W."/>
            <person name="Shixue Z."/>
        </authorList>
    </citation>
    <scope>NUCLEOTIDE SEQUENCE [LARGE SCALE GENOMIC DNA]</scope>
    <source>
        <strain evidence="7 8">WZY 27</strain>
    </source>
</reference>
<comment type="similarity">
    <text evidence="1 5">Belongs to the universal ribosomal protein uL4 family.</text>
</comment>
<gene>
    <name evidence="5" type="primary">rplD</name>
    <name evidence="7" type="ORF">DVW87_09875</name>
</gene>
<comment type="caution">
    <text evidence="7">The sequence shown here is derived from an EMBL/GenBank/DDBJ whole genome shotgun (WGS) entry which is preliminary data.</text>
</comment>
<dbReference type="GO" id="GO:0019843">
    <property type="term" value="F:rRNA binding"/>
    <property type="evidence" value="ECO:0007669"/>
    <property type="project" value="UniProtKB-UniRule"/>
</dbReference>
<dbReference type="InterPro" id="IPR013005">
    <property type="entry name" value="Ribosomal_uL4-like"/>
</dbReference>
<protein>
    <recommendedName>
        <fullName evidence="4 5">Large ribosomal subunit protein uL4</fullName>
    </recommendedName>
</protein>
<dbReference type="HAMAP" id="MF_01328_B">
    <property type="entry name" value="Ribosomal_uL4_B"/>
    <property type="match status" value="1"/>
</dbReference>
<evidence type="ECO:0000313" key="7">
    <source>
        <dbReference type="EMBL" id="RDE05537.1"/>
    </source>
</evidence>
<feature type="region of interest" description="Disordered" evidence="6">
    <location>
        <begin position="76"/>
        <end position="97"/>
    </location>
</feature>
<dbReference type="Pfam" id="PF00573">
    <property type="entry name" value="Ribosomal_L4"/>
    <property type="match status" value="1"/>
</dbReference>
<comment type="subunit">
    <text evidence="5">Part of the 50S ribosomal subunit.</text>
</comment>
<dbReference type="InterPro" id="IPR023574">
    <property type="entry name" value="Ribosomal_uL4_dom_sf"/>
</dbReference>
<keyword evidence="2 5" id="KW-0689">Ribosomal protein</keyword>
<dbReference type="GO" id="GO:0005840">
    <property type="term" value="C:ribosome"/>
    <property type="evidence" value="ECO:0007669"/>
    <property type="project" value="UniProtKB-KW"/>
</dbReference>
<dbReference type="OrthoDB" id="9803201at2"/>
<dbReference type="GO" id="GO:0003735">
    <property type="term" value="F:structural constituent of ribosome"/>
    <property type="evidence" value="ECO:0007669"/>
    <property type="project" value="InterPro"/>
</dbReference>
<dbReference type="PANTHER" id="PTHR10746:SF6">
    <property type="entry name" value="LARGE RIBOSOMAL SUBUNIT PROTEIN UL4M"/>
    <property type="match status" value="1"/>
</dbReference>
<dbReference type="InterPro" id="IPR002136">
    <property type="entry name" value="Ribosomal_uL4"/>
</dbReference>
<keyword evidence="8" id="KW-1185">Reference proteome</keyword>
<dbReference type="PANTHER" id="PTHR10746">
    <property type="entry name" value="50S RIBOSOMAL PROTEIN L4"/>
    <property type="match status" value="1"/>
</dbReference>
<sequence>MLTSLRRRKPPTARRAENVKVKVSSFAGTDAAEIELNDEVFGLDPRADILHRVVTWQLEKRRGTARGTRERADVARSGKKLGRQKGGGVARHGDRRAPVFIGGGKAHGARVRDFNPGLNKKIRALGLKMALSSHAAAGTLVVMDSLAVENAKTKTLKADWAKLGFGKTALVIDGDMVETSFALAAGNLSQVNVLPAAGANVYDILKHDTLVLTRAAVEKLEARFNG</sequence>
<comment type="function">
    <text evidence="5">Forms part of the polypeptide exit tunnel.</text>
</comment>
<accession>A0A369VVD6</accession>
<dbReference type="SUPFAM" id="SSF52166">
    <property type="entry name" value="Ribosomal protein L4"/>
    <property type="match status" value="1"/>
</dbReference>
<dbReference type="NCBIfam" id="TIGR03953">
    <property type="entry name" value="rplD_bact"/>
    <property type="match status" value="1"/>
</dbReference>
<keyword evidence="3 5" id="KW-0687">Ribonucleoprotein</keyword>
<dbReference type="Gene3D" id="3.40.1370.10">
    <property type="match status" value="1"/>
</dbReference>
<evidence type="ECO:0000256" key="1">
    <source>
        <dbReference type="ARBA" id="ARBA00010528"/>
    </source>
</evidence>
<evidence type="ECO:0000256" key="5">
    <source>
        <dbReference type="HAMAP-Rule" id="MF_01328"/>
    </source>
</evidence>